<dbReference type="InterPro" id="IPR043128">
    <property type="entry name" value="Rev_trsase/Diguanyl_cyclase"/>
</dbReference>
<keyword evidence="6" id="KW-1185">Reference proteome</keyword>
<evidence type="ECO:0000259" key="2">
    <source>
        <dbReference type="PROSITE" id="PS50112"/>
    </source>
</evidence>
<comment type="cofactor">
    <cofactor evidence="1">
        <name>Mg(2+)</name>
        <dbReference type="ChEBI" id="CHEBI:18420"/>
    </cofactor>
</comment>
<dbReference type="PROSITE" id="PS50887">
    <property type="entry name" value="GGDEF"/>
    <property type="match status" value="1"/>
</dbReference>
<evidence type="ECO:0000256" key="1">
    <source>
        <dbReference type="ARBA" id="ARBA00001946"/>
    </source>
</evidence>
<evidence type="ECO:0000259" key="3">
    <source>
        <dbReference type="PROSITE" id="PS50883"/>
    </source>
</evidence>
<dbReference type="SMART" id="SM00267">
    <property type="entry name" value="GGDEF"/>
    <property type="match status" value="1"/>
</dbReference>
<dbReference type="InterPro" id="IPR001610">
    <property type="entry name" value="PAC"/>
</dbReference>
<dbReference type="SUPFAM" id="SSF141868">
    <property type="entry name" value="EAL domain-like"/>
    <property type="match status" value="1"/>
</dbReference>
<dbReference type="InterPro" id="IPR013655">
    <property type="entry name" value="PAS_fold_3"/>
</dbReference>
<dbReference type="RefSeq" id="WP_014108220.1">
    <property type="nucleotide sequence ID" value="NC_016041.1"/>
</dbReference>
<feature type="domain" description="GGDEF" evidence="4">
    <location>
        <begin position="545"/>
        <end position="681"/>
    </location>
</feature>
<dbReference type="NCBIfam" id="TIGR00254">
    <property type="entry name" value="GGDEF"/>
    <property type="match status" value="1"/>
</dbReference>
<dbReference type="InterPro" id="IPR001633">
    <property type="entry name" value="EAL_dom"/>
</dbReference>
<dbReference type="EMBL" id="CP003060">
    <property type="protein sequence ID" value="AEP29346.1"/>
    <property type="molecule type" value="Genomic_DNA"/>
</dbReference>
<dbReference type="InterPro" id="IPR000160">
    <property type="entry name" value="GGDEF_dom"/>
</dbReference>
<dbReference type="Gene3D" id="3.20.20.450">
    <property type="entry name" value="EAL domain"/>
    <property type="match status" value="1"/>
</dbReference>
<organism evidence="5 6">
    <name type="scientific">Glaciecola nitratireducens (strain JCM 12485 / KCTC 12276 / FR1064)</name>
    <dbReference type="NCBI Taxonomy" id="1085623"/>
    <lineage>
        <taxon>Bacteria</taxon>
        <taxon>Pseudomonadati</taxon>
        <taxon>Pseudomonadota</taxon>
        <taxon>Gammaproteobacteria</taxon>
        <taxon>Alteromonadales</taxon>
        <taxon>Alteromonadaceae</taxon>
        <taxon>Brumicola</taxon>
    </lineage>
</organism>
<dbReference type="PROSITE" id="PS50112">
    <property type="entry name" value="PAS"/>
    <property type="match status" value="2"/>
</dbReference>
<dbReference type="PANTHER" id="PTHR44757">
    <property type="entry name" value="DIGUANYLATE CYCLASE DGCP"/>
    <property type="match status" value="1"/>
</dbReference>
<dbReference type="SMART" id="SM00091">
    <property type="entry name" value="PAS"/>
    <property type="match status" value="4"/>
</dbReference>
<evidence type="ECO:0000313" key="5">
    <source>
        <dbReference type="EMBL" id="AEP29346.1"/>
    </source>
</evidence>
<dbReference type="InterPro" id="IPR029787">
    <property type="entry name" value="Nucleotide_cyclase"/>
</dbReference>
<dbReference type="Proteomes" id="UP000009282">
    <property type="component" value="Chromosome"/>
</dbReference>
<dbReference type="InterPro" id="IPR035919">
    <property type="entry name" value="EAL_sf"/>
</dbReference>
<dbReference type="InterPro" id="IPR035965">
    <property type="entry name" value="PAS-like_dom_sf"/>
</dbReference>
<evidence type="ECO:0000313" key="6">
    <source>
        <dbReference type="Proteomes" id="UP000009282"/>
    </source>
</evidence>
<dbReference type="Pfam" id="PF00563">
    <property type="entry name" value="EAL"/>
    <property type="match status" value="1"/>
</dbReference>
<protein>
    <submittedName>
        <fullName evidence="5">Diguanylate cyclase/phosphodiesterase with PAS/PAC sensor(S)</fullName>
    </submittedName>
</protein>
<dbReference type="SUPFAM" id="SSF55785">
    <property type="entry name" value="PYP-like sensor domain (PAS domain)"/>
    <property type="match status" value="3"/>
</dbReference>
<dbReference type="InterPro" id="IPR000014">
    <property type="entry name" value="PAS"/>
</dbReference>
<name>G4QKV6_GLANF</name>
<dbReference type="Pfam" id="PF13426">
    <property type="entry name" value="PAS_9"/>
    <property type="match status" value="2"/>
</dbReference>
<dbReference type="AlphaFoldDB" id="G4QKV6"/>
<dbReference type="NCBIfam" id="TIGR00229">
    <property type="entry name" value="sensory_box"/>
    <property type="match status" value="1"/>
</dbReference>
<dbReference type="STRING" id="1085623.GNIT_1219"/>
<feature type="domain" description="PAS" evidence="2">
    <location>
        <begin position="139"/>
        <end position="176"/>
    </location>
</feature>
<dbReference type="CDD" id="cd01949">
    <property type="entry name" value="GGDEF"/>
    <property type="match status" value="1"/>
</dbReference>
<dbReference type="FunFam" id="3.30.70.270:FF:000001">
    <property type="entry name" value="Diguanylate cyclase domain protein"/>
    <property type="match status" value="1"/>
</dbReference>
<feature type="domain" description="EAL" evidence="3">
    <location>
        <begin position="690"/>
        <end position="944"/>
    </location>
</feature>
<dbReference type="KEGG" id="gni:GNIT_1219"/>
<reference evidence="5 6" key="1">
    <citation type="journal article" date="2011" name="J. Bacteriol.">
        <title>Complete genome sequence of seawater bacterium Glaciecola nitratireducens FR1064T.</title>
        <authorList>
            <person name="Bian F."/>
            <person name="Qin Q.L."/>
            <person name="Xie B.B."/>
            <person name="Shu Y.L."/>
            <person name="Zhang X.Y."/>
            <person name="Yu Y."/>
            <person name="Chen B."/>
            <person name="Chen X.L."/>
            <person name="Zhou B.C."/>
            <person name="Zhang Y.Z."/>
        </authorList>
    </citation>
    <scope>NUCLEOTIDE SEQUENCE [LARGE SCALE GENOMIC DNA]</scope>
    <source>
        <strain evidence="6">JCM 12485 / KCTC 12276 / FR1064</strain>
    </source>
</reference>
<dbReference type="Pfam" id="PF00990">
    <property type="entry name" value="GGDEF"/>
    <property type="match status" value="1"/>
</dbReference>
<proteinExistence type="predicted"/>
<dbReference type="GO" id="GO:0003824">
    <property type="term" value="F:catalytic activity"/>
    <property type="evidence" value="ECO:0007669"/>
    <property type="project" value="UniProtKB-ARBA"/>
</dbReference>
<dbReference type="eggNOG" id="COG5001">
    <property type="taxonomic scope" value="Bacteria"/>
</dbReference>
<gene>
    <name evidence="5" type="ordered locus">GNIT_1219</name>
</gene>
<dbReference type="SMART" id="SM00086">
    <property type="entry name" value="PAC"/>
    <property type="match status" value="3"/>
</dbReference>
<dbReference type="SMART" id="SM00052">
    <property type="entry name" value="EAL"/>
    <property type="match status" value="1"/>
</dbReference>
<dbReference type="PANTHER" id="PTHR44757:SF2">
    <property type="entry name" value="BIOFILM ARCHITECTURE MAINTENANCE PROTEIN MBAA"/>
    <property type="match status" value="1"/>
</dbReference>
<dbReference type="Gene3D" id="2.10.70.100">
    <property type="match status" value="1"/>
</dbReference>
<dbReference type="HOGENOM" id="CLU_000445_70_20_6"/>
<dbReference type="Gene3D" id="3.30.70.270">
    <property type="match status" value="1"/>
</dbReference>
<feature type="domain" description="PAS" evidence="2">
    <location>
        <begin position="266"/>
        <end position="338"/>
    </location>
</feature>
<dbReference type="PROSITE" id="PS50883">
    <property type="entry name" value="EAL"/>
    <property type="match status" value="1"/>
</dbReference>
<dbReference type="Pfam" id="PF08447">
    <property type="entry name" value="PAS_3"/>
    <property type="match status" value="1"/>
</dbReference>
<accession>G4QKV6</accession>
<dbReference type="SUPFAM" id="SSF55073">
    <property type="entry name" value="Nucleotide cyclase"/>
    <property type="match status" value="1"/>
</dbReference>
<dbReference type="Gene3D" id="3.30.450.20">
    <property type="entry name" value="PAS domain"/>
    <property type="match status" value="3"/>
</dbReference>
<dbReference type="InterPro" id="IPR052155">
    <property type="entry name" value="Biofilm_reg_signaling"/>
</dbReference>
<sequence>MLEKELLDALNCVPEHIALTSLDGRVIFCNKLWEQGLHKYAKQELFVKAGDTWPNHDIPDKVFLESIQIALKQAAADVGLSASVQTEFFHQSYQHKLICTLNSFSSNNETMLVISMNILMDADASKTLPFKLTQDEGIILNSLLEGVVIQDASGVIISNNPASEKILGLSSAQMRGLDNADPSWGTITEAGNPCPPEDHPSSLAISLGKPVYDFTMGVNDSSGHVRWLKINSQPIFANGADKPSVSITSFVDITEEKRRQKSLFKLSERLKLALKAGQLGVWEFDTKTGKISWDERMFDIFDVKPAEFTGQFSDFINTLHPDDKERTIQIFADSLEKKQSMAFDFRIIDSHENIRHLSGTSEIIQGSNGEPDICVGINQDITLQKNAKQLLLDQHIKLLNFVSAMPVAVFSVVNNSITINKRGEHLTGYSKTELSRVEDFFNCLFSGKLEPNQDFYESVTRNTDLQSKSTMQIQHKDGSRRWITFEGCNLADRQAWVMIDMTEQVNAEKELKKLAFFDSLTGLPNRHSIEQKLIALVDIAKSTGTLFGILLIDLDSFKNVNDNYGHIVGDQLLTRVSRRLKKRLREDDTLGRIGGDEFMIIVRNIRDSDKLISIANSFIDAFTTPVVLNNSVRLSLNVTITIGASLYPIHGEDYVHLFRNADTSLYHAKAEGKNRAQLYQSEFTTSLKTKLELEANIELAIANQAFSLHFQPIVNCSNNQILSAECLMRWFHPELGYITPDKFISAAETTGQIVRLGRWVIRESFKEFVKWQQNGIELEYLAINLSPVQFNDGSLINDISIALAETGINPKSIVFEITEGMLVHNQSYTSNILKKMKKLGIRLAIDDFGTGYSSLAYLKYFDVDILKIDRSFIMDIPDNPQDMQITGAILSMAQDLNLKVVAEGVETEGQLAFLKAHNCNTYQGYFKSPAISGDEFVALFKNDKQVV</sequence>
<dbReference type="CDD" id="cd01948">
    <property type="entry name" value="EAL"/>
    <property type="match status" value="1"/>
</dbReference>
<evidence type="ECO:0000259" key="4">
    <source>
        <dbReference type="PROSITE" id="PS50887"/>
    </source>
</evidence>